<reference evidence="2" key="1">
    <citation type="submission" date="2021-02" db="EMBL/GenBank/DDBJ databases">
        <authorList>
            <person name="Nowell W R."/>
        </authorList>
    </citation>
    <scope>NUCLEOTIDE SEQUENCE</scope>
</reference>
<evidence type="ECO:0000313" key="3">
    <source>
        <dbReference type="Proteomes" id="UP000663868"/>
    </source>
</evidence>
<dbReference type="AlphaFoldDB" id="A0A820L937"/>
<dbReference type="EMBL" id="CAJOBB010018847">
    <property type="protein sequence ID" value="CAF4352650.1"/>
    <property type="molecule type" value="Genomic_DNA"/>
</dbReference>
<feature type="region of interest" description="Disordered" evidence="1">
    <location>
        <begin position="1"/>
        <end position="30"/>
    </location>
</feature>
<sequence>IEDLFSDLTFDDPSKDAGDSESSIYPDEETDEIDRLFSSFDSVSSSSTH</sequence>
<comment type="caution">
    <text evidence="2">The sequence shown here is derived from an EMBL/GenBank/DDBJ whole genome shotgun (WGS) entry which is preliminary data.</text>
</comment>
<feature type="non-terminal residue" evidence="2">
    <location>
        <position position="1"/>
    </location>
</feature>
<proteinExistence type="predicted"/>
<dbReference type="Proteomes" id="UP000663868">
    <property type="component" value="Unassembled WGS sequence"/>
</dbReference>
<evidence type="ECO:0000313" key="2">
    <source>
        <dbReference type="EMBL" id="CAF4352650.1"/>
    </source>
</evidence>
<organism evidence="2 3">
    <name type="scientific">Adineta steineri</name>
    <dbReference type="NCBI Taxonomy" id="433720"/>
    <lineage>
        <taxon>Eukaryota</taxon>
        <taxon>Metazoa</taxon>
        <taxon>Spiralia</taxon>
        <taxon>Gnathifera</taxon>
        <taxon>Rotifera</taxon>
        <taxon>Eurotatoria</taxon>
        <taxon>Bdelloidea</taxon>
        <taxon>Adinetida</taxon>
        <taxon>Adinetidae</taxon>
        <taxon>Adineta</taxon>
    </lineage>
</organism>
<accession>A0A820L937</accession>
<protein>
    <submittedName>
        <fullName evidence="2">Uncharacterized protein</fullName>
    </submittedName>
</protein>
<name>A0A820L937_9BILA</name>
<gene>
    <name evidence="2" type="ORF">KXQ929_LOCUS48352</name>
</gene>
<evidence type="ECO:0000256" key="1">
    <source>
        <dbReference type="SAM" id="MobiDB-lite"/>
    </source>
</evidence>